<dbReference type="GO" id="GO:0005886">
    <property type="term" value="C:plasma membrane"/>
    <property type="evidence" value="ECO:0007669"/>
    <property type="project" value="UniProtKB-SubCell"/>
</dbReference>
<feature type="domain" description="ABC3 transporter permease C-terminal" evidence="8">
    <location>
        <begin position="295"/>
        <end position="409"/>
    </location>
</feature>
<keyword evidence="11" id="KW-1185">Reference proteome</keyword>
<feature type="domain" description="MacB-like periplasmic core" evidence="9">
    <location>
        <begin position="26"/>
        <end position="253"/>
    </location>
</feature>
<dbReference type="eggNOG" id="COG0577">
    <property type="taxonomic scope" value="Bacteria"/>
</dbReference>
<feature type="transmembrane region" description="Helical" evidence="7">
    <location>
        <begin position="336"/>
        <end position="361"/>
    </location>
</feature>
<dbReference type="RefSeq" id="WP_012499140.1">
    <property type="nucleotide sequence ID" value="NC_011026.1"/>
</dbReference>
<accession>B3QVA2</accession>
<dbReference type="InterPro" id="IPR003838">
    <property type="entry name" value="ABC3_permease_C"/>
</dbReference>
<dbReference type="InterPro" id="IPR025857">
    <property type="entry name" value="MacB_PCD"/>
</dbReference>
<dbReference type="OrthoDB" id="9769100at2"/>
<dbReference type="Pfam" id="PF02687">
    <property type="entry name" value="FtsX"/>
    <property type="match status" value="1"/>
</dbReference>
<keyword evidence="4 7" id="KW-1133">Transmembrane helix</keyword>
<evidence type="ECO:0000256" key="3">
    <source>
        <dbReference type="ARBA" id="ARBA00022692"/>
    </source>
</evidence>
<dbReference type="PANTHER" id="PTHR30572:SF4">
    <property type="entry name" value="ABC TRANSPORTER PERMEASE YTRF"/>
    <property type="match status" value="1"/>
</dbReference>
<evidence type="ECO:0000313" key="11">
    <source>
        <dbReference type="Proteomes" id="UP000001208"/>
    </source>
</evidence>
<keyword evidence="2" id="KW-1003">Cell membrane</keyword>
<dbReference type="InterPro" id="IPR050250">
    <property type="entry name" value="Macrolide_Exporter_MacB"/>
</dbReference>
<keyword evidence="3 7" id="KW-0812">Transmembrane</keyword>
<evidence type="ECO:0000256" key="6">
    <source>
        <dbReference type="ARBA" id="ARBA00038076"/>
    </source>
</evidence>
<evidence type="ECO:0000256" key="2">
    <source>
        <dbReference type="ARBA" id="ARBA00022475"/>
    </source>
</evidence>
<dbReference type="GO" id="GO:0022857">
    <property type="term" value="F:transmembrane transporter activity"/>
    <property type="evidence" value="ECO:0007669"/>
    <property type="project" value="TreeGrafter"/>
</dbReference>
<comment type="similarity">
    <text evidence="6">Belongs to the ABC-4 integral membrane protein family.</text>
</comment>
<sequence>MKQFFYEFIESFVIAFAQIRAHKMRSMLTALGVVIGILAVTLMGTAIGGIDKGFDKSLSIIGFDVLYVQKWPWSSVDDWWNYRNRPRLETDYADKMNRMIATNPNSELVTVVPQMASSKSVYYEGNAVEDIFILGTTDRYPETSTVELSEGRFFNTIESRTGRQVCVLGYDVADALFPNASPINQKVRIGNQNFLVIGVYVKQGKFLGLFSLDTQVVIPLESFKKVFGCGRRITLRVKIKDEARLEEAKDEVTGIMRRIRGLKFGERDNFSINEQKAFKSTLDPIKAGIAIAGLFITGLSLFVGAIGIMNITFVSVKERTKEIGTRKALGAKRRTILMQFMIEAVVICLIGGLVGLMLSYLMTVAVEAFFPSFPVSFSMSLVLNGMLVSILTGVFSGFAPAYSASKLEPATALRYE</sequence>
<dbReference type="STRING" id="517418.Ctha_0585"/>
<dbReference type="HOGENOM" id="CLU_000604_8_0_10"/>
<feature type="transmembrane region" description="Helical" evidence="7">
    <location>
        <begin position="28"/>
        <end position="50"/>
    </location>
</feature>
<protein>
    <recommendedName>
        <fullName evidence="12">ABC transporter</fullName>
    </recommendedName>
</protein>
<evidence type="ECO:0000313" key="10">
    <source>
        <dbReference type="EMBL" id="ACF13056.1"/>
    </source>
</evidence>
<organism evidence="10 11">
    <name type="scientific">Chloroherpeton thalassium (strain ATCC 35110 / GB-78)</name>
    <dbReference type="NCBI Taxonomy" id="517418"/>
    <lineage>
        <taxon>Bacteria</taxon>
        <taxon>Pseudomonadati</taxon>
        <taxon>Chlorobiota</taxon>
        <taxon>Chlorobiia</taxon>
        <taxon>Chlorobiales</taxon>
        <taxon>Chloroherpetonaceae</taxon>
        <taxon>Chloroherpeton</taxon>
    </lineage>
</organism>
<evidence type="ECO:0008006" key="12">
    <source>
        <dbReference type="Google" id="ProtNLM"/>
    </source>
</evidence>
<keyword evidence="5 7" id="KW-0472">Membrane</keyword>
<name>B3QVA2_CHLT3</name>
<evidence type="ECO:0000256" key="4">
    <source>
        <dbReference type="ARBA" id="ARBA00022989"/>
    </source>
</evidence>
<dbReference type="AlphaFoldDB" id="B3QVA2"/>
<comment type="subcellular location">
    <subcellularLocation>
        <location evidence="1">Cell membrane</location>
        <topology evidence="1">Multi-pass membrane protein</topology>
    </subcellularLocation>
</comment>
<evidence type="ECO:0000259" key="8">
    <source>
        <dbReference type="Pfam" id="PF02687"/>
    </source>
</evidence>
<dbReference type="Proteomes" id="UP000001208">
    <property type="component" value="Chromosome"/>
</dbReference>
<dbReference type="EMBL" id="CP001100">
    <property type="protein sequence ID" value="ACF13056.1"/>
    <property type="molecule type" value="Genomic_DNA"/>
</dbReference>
<dbReference type="KEGG" id="cts:Ctha_0585"/>
<feature type="transmembrane region" description="Helical" evidence="7">
    <location>
        <begin position="289"/>
        <end position="316"/>
    </location>
</feature>
<evidence type="ECO:0000256" key="7">
    <source>
        <dbReference type="SAM" id="Phobius"/>
    </source>
</evidence>
<proteinExistence type="inferred from homology"/>
<dbReference type="PANTHER" id="PTHR30572">
    <property type="entry name" value="MEMBRANE COMPONENT OF TRANSPORTER-RELATED"/>
    <property type="match status" value="1"/>
</dbReference>
<dbReference type="Pfam" id="PF12704">
    <property type="entry name" value="MacB_PCD"/>
    <property type="match status" value="1"/>
</dbReference>
<evidence type="ECO:0000256" key="1">
    <source>
        <dbReference type="ARBA" id="ARBA00004651"/>
    </source>
</evidence>
<reference evidence="10 11" key="1">
    <citation type="submission" date="2008-06" db="EMBL/GenBank/DDBJ databases">
        <title>Complete sequence of Chloroherpeton thalassium ATCC 35110.</title>
        <authorList>
            <consortium name="US DOE Joint Genome Institute"/>
            <person name="Lucas S."/>
            <person name="Copeland A."/>
            <person name="Lapidus A."/>
            <person name="Glavina del Rio T."/>
            <person name="Dalin E."/>
            <person name="Tice H."/>
            <person name="Bruce D."/>
            <person name="Goodwin L."/>
            <person name="Pitluck S."/>
            <person name="Schmutz J."/>
            <person name="Larimer F."/>
            <person name="Land M."/>
            <person name="Hauser L."/>
            <person name="Kyrpides N."/>
            <person name="Mikhailova N."/>
            <person name="Liu Z."/>
            <person name="Li T."/>
            <person name="Zhao F."/>
            <person name="Overmann J."/>
            <person name="Bryant D.A."/>
            <person name="Richardson P."/>
        </authorList>
    </citation>
    <scope>NUCLEOTIDE SEQUENCE [LARGE SCALE GENOMIC DNA]</scope>
    <source>
        <strain evidence="11">ATCC 35110 / GB-78</strain>
    </source>
</reference>
<gene>
    <name evidence="10" type="ordered locus">Ctha_0585</name>
</gene>
<feature type="transmembrane region" description="Helical" evidence="7">
    <location>
        <begin position="381"/>
        <end position="404"/>
    </location>
</feature>
<evidence type="ECO:0000259" key="9">
    <source>
        <dbReference type="Pfam" id="PF12704"/>
    </source>
</evidence>
<evidence type="ECO:0000256" key="5">
    <source>
        <dbReference type="ARBA" id="ARBA00023136"/>
    </source>
</evidence>